<dbReference type="PANTHER" id="PTHR40438:SF1">
    <property type="entry name" value="PYRUVOYL-DEPENDENT ARGININE DECARBOXYLASE"/>
    <property type="match status" value="1"/>
</dbReference>
<dbReference type="SFLD" id="SFLDF00471">
    <property type="entry name" value="Pyruvoyl-dependent_arginine_de"/>
    <property type="match status" value="1"/>
</dbReference>
<evidence type="ECO:0000256" key="4">
    <source>
        <dbReference type="ARBA" id="ARBA00014727"/>
    </source>
</evidence>
<keyword evidence="7" id="KW-0670">Pyruvate</keyword>
<evidence type="ECO:0000256" key="5">
    <source>
        <dbReference type="ARBA" id="ARBA00022793"/>
    </source>
</evidence>
<sequence>MIINTPDKYFLVAGSSDGMTKLNSFDGALLNSGIGNTNILKMSSILPPHSKQIEPVKLPYGSLVPAAYASITSDLPGEIISAAVAVAIPVDNEYPGLIMEYSSRGMKTNVENIVRRMAEEGMKMRDKKIKEILIKSVEYKVTHIGTAFAAVVLWH</sequence>
<dbReference type="InterPro" id="IPR016104">
    <property type="entry name" value="Pyr-dep_his/arg-deCO2ase"/>
</dbReference>
<dbReference type="Gene3D" id="3.50.20.10">
    <property type="entry name" value="Pyruvoyl-Dependent Histidine Decarboxylase, subunit B"/>
    <property type="match status" value="1"/>
</dbReference>
<organism evidence="9 10">
    <name type="scientific">candidate division TA06 bacterium</name>
    <dbReference type="NCBI Taxonomy" id="2250710"/>
    <lineage>
        <taxon>Bacteria</taxon>
        <taxon>Bacteria division TA06</taxon>
    </lineage>
</organism>
<evidence type="ECO:0000256" key="7">
    <source>
        <dbReference type="ARBA" id="ARBA00023317"/>
    </source>
</evidence>
<evidence type="ECO:0000313" key="9">
    <source>
        <dbReference type="EMBL" id="RKX65885.1"/>
    </source>
</evidence>
<dbReference type="SFLD" id="SFLDG01170">
    <property type="entry name" value="Pyruvoyl-dependent_arginine_de"/>
    <property type="match status" value="1"/>
</dbReference>
<dbReference type="HAMAP" id="MF_01404">
    <property type="entry name" value="PvlArgDC"/>
    <property type="match status" value="1"/>
</dbReference>
<keyword evidence="6 9" id="KW-0456">Lyase</keyword>
<dbReference type="PANTHER" id="PTHR40438">
    <property type="entry name" value="PYRUVOYL-DEPENDENT ARGININE DECARBOXYLASE"/>
    <property type="match status" value="1"/>
</dbReference>
<dbReference type="EC" id="4.1.1.19" evidence="3"/>
<evidence type="ECO:0000256" key="2">
    <source>
        <dbReference type="ARBA" id="ARBA00008611"/>
    </source>
</evidence>
<dbReference type="SUPFAM" id="SSF56271">
    <property type="entry name" value="Pyruvoyl-dependent histidine and arginine decarboxylases"/>
    <property type="match status" value="1"/>
</dbReference>
<dbReference type="EMBL" id="QNBC01000066">
    <property type="protein sequence ID" value="RKX65885.1"/>
    <property type="molecule type" value="Genomic_DNA"/>
</dbReference>
<comment type="caution">
    <text evidence="9">The sequence shown here is derived from an EMBL/GenBank/DDBJ whole genome shotgun (WGS) entry which is preliminary data.</text>
</comment>
<evidence type="ECO:0000256" key="1">
    <source>
        <dbReference type="ARBA" id="ARBA00001928"/>
    </source>
</evidence>
<evidence type="ECO:0000256" key="6">
    <source>
        <dbReference type="ARBA" id="ARBA00023239"/>
    </source>
</evidence>
<evidence type="ECO:0000313" key="10">
    <source>
        <dbReference type="Proteomes" id="UP000282321"/>
    </source>
</evidence>
<dbReference type="NCBIfam" id="TIGR00286">
    <property type="entry name" value="pyruvoyl-dependent arginine decarboxylase"/>
    <property type="match status" value="1"/>
</dbReference>
<keyword evidence="5" id="KW-0210">Decarboxylase</keyword>
<gene>
    <name evidence="9" type="ORF">DRP44_05315</name>
</gene>
<protein>
    <recommendedName>
        <fullName evidence="4">Pyruvoyl-dependent arginine decarboxylase AaxB</fullName>
        <ecNumber evidence="3">4.1.1.19</ecNumber>
    </recommendedName>
</protein>
<accession>A0A660S8X5</accession>
<dbReference type="PIRSF" id="PIRSF005216">
    <property type="entry name" value="Pyruvoyl-dep_arg_deCO2ase"/>
    <property type="match status" value="1"/>
</dbReference>
<reference evidence="9 10" key="1">
    <citation type="submission" date="2018-06" db="EMBL/GenBank/DDBJ databases">
        <title>Extensive metabolic versatility and redundancy in microbially diverse, dynamic hydrothermal sediments.</title>
        <authorList>
            <person name="Dombrowski N."/>
            <person name="Teske A."/>
            <person name="Baker B.J."/>
        </authorList>
    </citation>
    <scope>NUCLEOTIDE SEQUENCE [LARGE SCALE GENOMIC DNA]</scope>
    <source>
        <strain evidence="9">B35_G9</strain>
    </source>
</reference>
<comment type="cofactor">
    <cofactor evidence="1">
        <name>pyruvate</name>
        <dbReference type="ChEBI" id="CHEBI:15361"/>
    </cofactor>
</comment>
<dbReference type="InterPro" id="IPR002724">
    <property type="entry name" value="Pyruvoyl-dep_arg_deCO2ase"/>
</dbReference>
<comment type="similarity">
    <text evidence="2">Belongs to the pyruvoyl-dependent arginine decarboxylase family.</text>
</comment>
<name>A0A660S8X5_UNCT6</name>
<dbReference type="GO" id="GO:0006527">
    <property type="term" value="P:L-arginine catabolic process"/>
    <property type="evidence" value="ECO:0007669"/>
    <property type="project" value="InterPro"/>
</dbReference>
<evidence type="ECO:0000256" key="3">
    <source>
        <dbReference type="ARBA" id="ARBA00012426"/>
    </source>
</evidence>
<dbReference type="AlphaFoldDB" id="A0A660S8X5"/>
<comment type="catalytic activity">
    <reaction evidence="8">
        <text>L-arginine + H(+) = agmatine + CO2</text>
        <dbReference type="Rhea" id="RHEA:17641"/>
        <dbReference type="ChEBI" id="CHEBI:15378"/>
        <dbReference type="ChEBI" id="CHEBI:16526"/>
        <dbReference type="ChEBI" id="CHEBI:32682"/>
        <dbReference type="ChEBI" id="CHEBI:58145"/>
        <dbReference type="EC" id="4.1.1.19"/>
    </reaction>
</comment>
<proteinExistence type="inferred from homology"/>
<dbReference type="InterPro" id="IPR016105">
    <property type="entry name" value="Pyr-dep_his/arg-deCO2ase_sand"/>
</dbReference>
<dbReference type="GO" id="GO:0008792">
    <property type="term" value="F:arginine decarboxylase activity"/>
    <property type="evidence" value="ECO:0007669"/>
    <property type="project" value="UniProtKB-EC"/>
</dbReference>
<dbReference type="SFLD" id="SFLDS00055">
    <property type="entry name" value="Pyruvoyl-Dependent_Histidine/A"/>
    <property type="match status" value="1"/>
</dbReference>
<dbReference type="Gene3D" id="3.30.60.30">
    <property type="match status" value="1"/>
</dbReference>
<dbReference type="Pfam" id="PF01862">
    <property type="entry name" value="PvlArgDC"/>
    <property type="match status" value="1"/>
</dbReference>
<dbReference type="Proteomes" id="UP000282321">
    <property type="component" value="Unassembled WGS sequence"/>
</dbReference>
<evidence type="ECO:0000256" key="8">
    <source>
        <dbReference type="ARBA" id="ARBA00049309"/>
    </source>
</evidence>